<comment type="caution">
    <text evidence="2">The sequence shown here is derived from an EMBL/GenBank/DDBJ whole genome shotgun (WGS) entry which is preliminary data.</text>
</comment>
<evidence type="ECO:0000256" key="1">
    <source>
        <dbReference type="ARBA" id="ARBA00093770"/>
    </source>
</evidence>
<organism evidence="2 3">
    <name type="scientific">Janibacter cremeus</name>
    <dbReference type="NCBI Taxonomy" id="1285192"/>
    <lineage>
        <taxon>Bacteria</taxon>
        <taxon>Bacillati</taxon>
        <taxon>Actinomycetota</taxon>
        <taxon>Actinomycetes</taxon>
        <taxon>Micrococcales</taxon>
        <taxon>Intrasporangiaceae</taxon>
        <taxon>Janibacter</taxon>
    </lineage>
</organism>
<comment type="similarity">
    <text evidence="1">Belongs to the Rv0495c family.</text>
</comment>
<keyword evidence="3" id="KW-1185">Reference proteome</keyword>
<dbReference type="InterPro" id="IPR021458">
    <property type="entry name" value="Rv0495c"/>
</dbReference>
<evidence type="ECO:0000313" key="3">
    <source>
        <dbReference type="Proteomes" id="UP000554054"/>
    </source>
</evidence>
<proteinExistence type="inferred from homology"/>
<dbReference type="EMBL" id="JACCAE010000001">
    <property type="protein sequence ID" value="NYF98860.1"/>
    <property type="molecule type" value="Genomic_DNA"/>
</dbReference>
<name>A0A852VTZ1_9MICO</name>
<evidence type="ECO:0008006" key="4">
    <source>
        <dbReference type="Google" id="ProtNLM"/>
    </source>
</evidence>
<dbReference type="RefSeq" id="WP_185991626.1">
    <property type="nucleotide sequence ID" value="NZ_JACCAE010000001.1"/>
</dbReference>
<sequence length="279" mass="30548">MEQDSERHPGETDLATARTWVEFDDPAQEGQRFRCDLTWLTSSWTCIFGNGCHGIDSDQPDFGCCVLGAHFTDFDDVKRVKAIADELGEDEWQLHPGTTRRSAWTEKEDGELKTKVVDGACIFFNRPGFPAGAGCALHQHAILTGVEPHTTKPDVCWQLPIRRTYRDVELPDGTSYLEVSIGEYDRRGWGAGGHELDWYCSGSPDAHTAPDPVYVSERAGLIELMGADGYEQLAERCEAHLALVATATGTKGAAGPPSPAGRDLLPLLVHPATLAARER</sequence>
<evidence type="ECO:0000313" key="2">
    <source>
        <dbReference type="EMBL" id="NYF98860.1"/>
    </source>
</evidence>
<gene>
    <name evidence="2" type="ORF">BJY20_002252</name>
</gene>
<dbReference type="Pfam" id="PF11307">
    <property type="entry name" value="DUF3109"/>
    <property type="match status" value="1"/>
</dbReference>
<dbReference type="AlphaFoldDB" id="A0A852VTZ1"/>
<dbReference type="Proteomes" id="UP000554054">
    <property type="component" value="Unassembled WGS sequence"/>
</dbReference>
<protein>
    <recommendedName>
        <fullName evidence="4">DUF3109 family protein</fullName>
    </recommendedName>
</protein>
<accession>A0A852VTZ1</accession>
<reference evidence="2 3" key="1">
    <citation type="submission" date="2020-07" db="EMBL/GenBank/DDBJ databases">
        <title>Sequencing the genomes of 1000 actinobacteria strains.</title>
        <authorList>
            <person name="Klenk H.-P."/>
        </authorList>
    </citation>
    <scope>NUCLEOTIDE SEQUENCE [LARGE SCALE GENOMIC DNA]</scope>
    <source>
        <strain evidence="2 3">DSM 26154</strain>
    </source>
</reference>